<proteinExistence type="predicted"/>
<sequence>MRTPLRTVTALALAVPLIASTLPASAGSTFMFRDKGTFADVFFEGAGTPGDVPGNYSFASLTFHSSDLAEGFVDTFTCEAGETPWGDENGENACEMAGSYFMWGENMTVVTGKGKAASSTYSGLVDLYDATTEEGATAARNVPVSVTLSPTGATSKTTFTDSFRDPESGVTYRSRETRIFSYATVQGSLDEVPAVDGSVGTYSVRWVERTA</sequence>
<protein>
    <submittedName>
        <fullName evidence="2">Uncharacterized protein</fullName>
    </submittedName>
</protein>
<evidence type="ECO:0000313" key="2">
    <source>
        <dbReference type="EMBL" id="KGN42898.1"/>
    </source>
</evidence>
<keyword evidence="3" id="KW-1185">Reference proteome</keyword>
<reference evidence="2 3" key="1">
    <citation type="submission" date="2013-08" db="EMBL/GenBank/DDBJ databases">
        <title>The genome sequence of Knoellia aerolata.</title>
        <authorList>
            <person name="Zhu W."/>
            <person name="Wang G."/>
        </authorList>
    </citation>
    <scope>NUCLEOTIDE SEQUENCE [LARGE SCALE GENOMIC DNA]</scope>
    <source>
        <strain evidence="2 3">DSM 18566</strain>
    </source>
</reference>
<feature type="chain" id="PRO_5001971709" evidence="1">
    <location>
        <begin position="27"/>
        <end position="211"/>
    </location>
</feature>
<name>A0A0A0K0D9_9MICO</name>
<evidence type="ECO:0000256" key="1">
    <source>
        <dbReference type="SAM" id="SignalP"/>
    </source>
</evidence>
<keyword evidence="1" id="KW-0732">Signal</keyword>
<gene>
    <name evidence="2" type="ORF">N801_11900</name>
</gene>
<evidence type="ECO:0000313" key="3">
    <source>
        <dbReference type="Proteomes" id="UP000030013"/>
    </source>
</evidence>
<dbReference type="EMBL" id="AVPL01000002">
    <property type="protein sequence ID" value="KGN42898.1"/>
    <property type="molecule type" value="Genomic_DNA"/>
</dbReference>
<dbReference type="AlphaFoldDB" id="A0A0A0K0D9"/>
<comment type="caution">
    <text evidence="2">The sequence shown here is derived from an EMBL/GenBank/DDBJ whole genome shotgun (WGS) entry which is preliminary data.</text>
</comment>
<organism evidence="2 3">
    <name type="scientific">Knoellia aerolata DSM 18566</name>
    <dbReference type="NCBI Taxonomy" id="1385519"/>
    <lineage>
        <taxon>Bacteria</taxon>
        <taxon>Bacillati</taxon>
        <taxon>Actinomycetota</taxon>
        <taxon>Actinomycetes</taxon>
        <taxon>Micrococcales</taxon>
        <taxon>Intrasporangiaceae</taxon>
        <taxon>Knoellia</taxon>
    </lineage>
</organism>
<dbReference type="OrthoDB" id="9927519at2"/>
<dbReference type="Proteomes" id="UP000030013">
    <property type="component" value="Unassembled WGS sequence"/>
</dbReference>
<feature type="signal peptide" evidence="1">
    <location>
        <begin position="1"/>
        <end position="26"/>
    </location>
</feature>
<accession>A0A0A0K0D9</accession>